<feature type="compositionally biased region" description="Basic and acidic residues" evidence="1">
    <location>
        <begin position="792"/>
        <end position="802"/>
    </location>
</feature>
<feature type="compositionally biased region" description="Basic residues" evidence="1">
    <location>
        <begin position="803"/>
        <end position="812"/>
    </location>
</feature>
<gene>
    <name evidence="2" type="ORF">AZE42_11234</name>
</gene>
<name>A0A1J8Q757_9AGAM</name>
<proteinExistence type="predicted"/>
<evidence type="ECO:0000256" key="1">
    <source>
        <dbReference type="SAM" id="MobiDB-lite"/>
    </source>
</evidence>
<sequence length="842" mass="90690">MTQRFDGYLFPPEQNAPPPPPSSDVGVAGLPPTHLPSNDYIQEQYGGGHCHESPPVELTPTRLRSTIKATHWDSGIVREAAIRRQGNLLPPDTHANASASPETAPSNTSITGGGESSSSLPSGNGCRMSPYLGGPPSPCPAALQDMFYNPMDAQPTWLTQDSSTFGMMEDDSFAAMLMDHSQDHFLTMPSYSNQQNIIEGSSSQHINQEAVLASLTTNIIPPTPLKDAGSSSSIAQADPHSHDRVSGAFDSIRGGQDYEDAPASTSGEPFITGRKSADTQAILEAGFIDIEQSFLQLSESTSMPIQQIINSFLKSCGRTMVNTNFWNIYARSYFKDNVEEELAHVGAVLPADGGSPNTSIRTKCYELFKGTFPDTYKNILAVWLASHSIPVCPRVSKILQAAIQYGNAAAKFDFKTAVVICGKIVNQDASLGQVHMSPGTADFFSFRCRADDDTIIGHLKAHVYNKTSLTTVEEAFNDESPEYEKEEDTFPKAQDVSTEPTEGRDEGIQWFKKEFPLRVAQQGGSIPPGDFPWKRMIGILGDAGLFIEGYPAHKCLMPGEYSSVSAKNKGIARLPREGITALVDALKAGTMQVVKSSSKLRASLIASELPVIIGEAPPSTWDHSCARHMFANGQTDYGGPPCLKPSSALTRVRKAESLLDCHATAKGVLSPPPPTRSVKVGPKPAVPSAVIIPQSPPPFDPSKVIYKPLKKAVPSVVVSPSRPNHPPVCPSKVVSKPPPKPPQEEVLEINSTSDSQEITVEDSDAEYKDDTHAKKQKRKVVGKSSWASKKHAPSDEGVEPKKTRNNKGKKPLKPSDASPSKGGPESPLTVKSSGDKEHPGWS</sequence>
<dbReference type="AlphaFoldDB" id="A0A1J8Q757"/>
<organism evidence="2 3">
    <name type="scientific">Rhizopogon vesiculosus</name>
    <dbReference type="NCBI Taxonomy" id="180088"/>
    <lineage>
        <taxon>Eukaryota</taxon>
        <taxon>Fungi</taxon>
        <taxon>Dikarya</taxon>
        <taxon>Basidiomycota</taxon>
        <taxon>Agaricomycotina</taxon>
        <taxon>Agaricomycetes</taxon>
        <taxon>Agaricomycetidae</taxon>
        <taxon>Boletales</taxon>
        <taxon>Suillineae</taxon>
        <taxon>Rhizopogonaceae</taxon>
        <taxon>Rhizopogon</taxon>
    </lineage>
</organism>
<dbReference type="OrthoDB" id="2689207at2759"/>
<accession>A0A1J8Q757</accession>
<feature type="region of interest" description="Disordered" evidence="1">
    <location>
        <begin position="223"/>
        <end position="270"/>
    </location>
</feature>
<feature type="compositionally biased region" description="Basic and acidic residues" evidence="1">
    <location>
        <begin position="833"/>
        <end position="842"/>
    </location>
</feature>
<dbReference type="EMBL" id="LVVM01001990">
    <property type="protein sequence ID" value="OJA17486.1"/>
    <property type="molecule type" value="Genomic_DNA"/>
</dbReference>
<evidence type="ECO:0000313" key="3">
    <source>
        <dbReference type="Proteomes" id="UP000183567"/>
    </source>
</evidence>
<keyword evidence="3" id="KW-1185">Reference proteome</keyword>
<feature type="region of interest" description="Disordered" evidence="1">
    <location>
        <begin position="1"/>
        <end position="54"/>
    </location>
</feature>
<feature type="compositionally biased region" description="Polar residues" evidence="1">
    <location>
        <begin position="95"/>
        <end position="105"/>
    </location>
</feature>
<dbReference type="Proteomes" id="UP000183567">
    <property type="component" value="Unassembled WGS sequence"/>
</dbReference>
<comment type="caution">
    <text evidence="2">The sequence shown here is derived from an EMBL/GenBank/DDBJ whole genome shotgun (WGS) entry which is preliminary data.</text>
</comment>
<protein>
    <submittedName>
        <fullName evidence="2">Uncharacterized protein</fullName>
    </submittedName>
</protein>
<feature type="compositionally biased region" description="Low complexity" evidence="1">
    <location>
        <begin position="106"/>
        <end position="125"/>
    </location>
</feature>
<feature type="compositionally biased region" description="Polar residues" evidence="1">
    <location>
        <begin position="749"/>
        <end position="758"/>
    </location>
</feature>
<feature type="region of interest" description="Disordered" evidence="1">
    <location>
        <begin position="480"/>
        <end position="502"/>
    </location>
</feature>
<feature type="region of interest" description="Disordered" evidence="1">
    <location>
        <begin position="88"/>
        <end position="131"/>
    </location>
</feature>
<evidence type="ECO:0000313" key="2">
    <source>
        <dbReference type="EMBL" id="OJA17486.1"/>
    </source>
</evidence>
<reference evidence="2 3" key="1">
    <citation type="submission" date="2016-03" db="EMBL/GenBank/DDBJ databases">
        <title>Comparative genomics of the ectomycorrhizal sister species Rhizopogon vinicolor and Rhizopogon vesiculosus (Basidiomycota: Boletales) reveals a divergence of the mating type B locus.</title>
        <authorList>
            <person name="Mujic A.B."/>
            <person name="Kuo A."/>
            <person name="Tritt A."/>
            <person name="Lipzen A."/>
            <person name="Chen C."/>
            <person name="Johnson J."/>
            <person name="Sharma A."/>
            <person name="Barry K."/>
            <person name="Grigoriev I.V."/>
            <person name="Spatafora J.W."/>
        </authorList>
    </citation>
    <scope>NUCLEOTIDE SEQUENCE [LARGE SCALE GENOMIC DNA]</scope>
    <source>
        <strain evidence="2 3">AM-OR11-056</strain>
    </source>
</reference>
<feature type="region of interest" description="Disordered" evidence="1">
    <location>
        <begin position="717"/>
        <end position="842"/>
    </location>
</feature>